<dbReference type="PANTHER" id="PTHR43633:SF1">
    <property type="entry name" value="ALCOHOL DEHYDROGENASE YQHD"/>
    <property type="match status" value="1"/>
</dbReference>
<evidence type="ECO:0000313" key="2">
    <source>
        <dbReference type="EMBL" id="MBW7569411.1"/>
    </source>
</evidence>
<comment type="caution">
    <text evidence="2">The sequence shown here is derived from an EMBL/GenBank/DDBJ whole genome shotgun (WGS) entry which is preliminary data.</text>
</comment>
<accession>A0ABS7DDM9</accession>
<dbReference type="Pfam" id="PF25137">
    <property type="entry name" value="ADH_Fe_C"/>
    <property type="match status" value="1"/>
</dbReference>
<dbReference type="PANTHER" id="PTHR43633">
    <property type="entry name" value="ALCOHOL DEHYDROGENASE YQHD"/>
    <property type="match status" value="1"/>
</dbReference>
<dbReference type="EMBL" id="JAGFNY010000001">
    <property type="protein sequence ID" value="MBW7569411.1"/>
    <property type="molecule type" value="Genomic_DNA"/>
</dbReference>
<sequence>MAERFFSNNKAQLLSEKTVVVMLKTVLASYEKLKEKTNDAQSLSNLIFASINAHINPMFNITIDSATRTLSNAVVSVFSIPLEHAASLVFPSWFTFMKNKNASKLATFGRGVFDLPSDLNDNEVAMMTIQRLKKFFSDLSLPVKWSQIGADASDIDRILFKVGFPEINSIGTFEKLSKLDCEVLLSFAI</sequence>
<dbReference type="Proteomes" id="UP000731465">
    <property type="component" value="Unassembled WGS sequence"/>
</dbReference>
<dbReference type="RefSeq" id="WP_219935910.1">
    <property type="nucleotide sequence ID" value="NZ_JAGFNY010000001.1"/>
</dbReference>
<reference evidence="2 3" key="1">
    <citation type="submission" date="2021-03" db="EMBL/GenBank/DDBJ databases">
        <title>Succinivibrio sp. nov. isolated from feces of cow.</title>
        <authorList>
            <person name="Choi J.-Y."/>
        </authorList>
    </citation>
    <scope>NUCLEOTIDE SEQUENCE [LARGE SCALE GENOMIC DNA]</scope>
    <source>
        <strain evidence="2 3">AGMB01872</strain>
    </source>
</reference>
<evidence type="ECO:0000313" key="3">
    <source>
        <dbReference type="Proteomes" id="UP000731465"/>
    </source>
</evidence>
<proteinExistence type="predicted"/>
<feature type="domain" description="Fe-containing alcohol dehydrogenase-like C-terminal" evidence="1">
    <location>
        <begin position="3"/>
        <end position="185"/>
    </location>
</feature>
<dbReference type="SUPFAM" id="SSF56796">
    <property type="entry name" value="Dehydroquinate synthase-like"/>
    <property type="match status" value="1"/>
</dbReference>
<protein>
    <submittedName>
        <fullName evidence="2">Iron-containing alcohol dehydrogenase</fullName>
    </submittedName>
</protein>
<keyword evidence="3" id="KW-1185">Reference proteome</keyword>
<dbReference type="InterPro" id="IPR044731">
    <property type="entry name" value="BDH-like"/>
</dbReference>
<dbReference type="Gene3D" id="1.20.1090.10">
    <property type="entry name" value="Dehydroquinate synthase-like - alpha domain"/>
    <property type="match status" value="1"/>
</dbReference>
<name>A0ABS7DDM9_9GAMM</name>
<gene>
    <name evidence="2" type="ORF">J5V48_00675</name>
</gene>
<evidence type="ECO:0000259" key="1">
    <source>
        <dbReference type="Pfam" id="PF25137"/>
    </source>
</evidence>
<organism evidence="2 3">
    <name type="scientific">Succinivibrio faecicola</name>
    <dbReference type="NCBI Taxonomy" id="2820300"/>
    <lineage>
        <taxon>Bacteria</taxon>
        <taxon>Pseudomonadati</taxon>
        <taxon>Pseudomonadota</taxon>
        <taxon>Gammaproteobacteria</taxon>
        <taxon>Aeromonadales</taxon>
        <taxon>Succinivibrionaceae</taxon>
        <taxon>Succinivibrio</taxon>
    </lineage>
</organism>
<dbReference type="InterPro" id="IPR056798">
    <property type="entry name" value="ADH_Fe_C"/>
</dbReference>